<feature type="region of interest" description="Disordered" evidence="1">
    <location>
        <begin position="1"/>
        <end position="34"/>
    </location>
</feature>
<protein>
    <submittedName>
        <fullName evidence="2">Uncharacterized protein</fullName>
    </submittedName>
</protein>
<evidence type="ECO:0000313" key="3">
    <source>
        <dbReference type="Proteomes" id="UP000063699"/>
    </source>
</evidence>
<proteinExistence type="predicted"/>
<name>A0A0N9HVY5_9PSEU</name>
<dbReference type="KEGG" id="kphy:AOZ06_02540"/>
<sequence length="158" mass="16772">MGDTMPDGSQQPVDPRSQRASEKMDDWNAQHPDGGGGWLGGIFSTVNDMMAAANAGAFAISPDVANEVVKQLTKIQDQVAEMKMTGFTGFQQQRLGGGYATDVATFNMQVNQEGPGKLLDQFNDQLIQLKAAVSRSIDNYTRSDGGNSKRVDGAGGGL</sequence>
<dbReference type="EMBL" id="CP012752">
    <property type="protein sequence ID" value="ALG05945.1"/>
    <property type="molecule type" value="Genomic_DNA"/>
</dbReference>
<dbReference type="STRING" id="860235.AOZ06_02540"/>
<dbReference type="RefSeq" id="WP_054287923.1">
    <property type="nucleotide sequence ID" value="NZ_CP012752.1"/>
</dbReference>
<organism evidence="2 3">
    <name type="scientific">Kibdelosporangium phytohabitans</name>
    <dbReference type="NCBI Taxonomy" id="860235"/>
    <lineage>
        <taxon>Bacteria</taxon>
        <taxon>Bacillati</taxon>
        <taxon>Actinomycetota</taxon>
        <taxon>Actinomycetes</taxon>
        <taxon>Pseudonocardiales</taxon>
        <taxon>Pseudonocardiaceae</taxon>
        <taxon>Kibdelosporangium</taxon>
    </lineage>
</organism>
<dbReference type="Proteomes" id="UP000063699">
    <property type="component" value="Chromosome"/>
</dbReference>
<feature type="compositionally biased region" description="Basic and acidic residues" evidence="1">
    <location>
        <begin position="16"/>
        <end position="28"/>
    </location>
</feature>
<evidence type="ECO:0000256" key="1">
    <source>
        <dbReference type="SAM" id="MobiDB-lite"/>
    </source>
</evidence>
<dbReference type="OrthoDB" id="3685865at2"/>
<keyword evidence="3" id="KW-1185">Reference proteome</keyword>
<evidence type="ECO:0000313" key="2">
    <source>
        <dbReference type="EMBL" id="ALG05945.1"/>
    </source>
</evidence>
<dbReference type="AlphaFoldDB" id="A0A0N9HVY5"/>
<accession>A0A0N9HVY5</accession>
<gene>
    <name evidence="2" type="ORF">AOZ06_02540</name>
</gene>
<reference evidence="2 3" key="1">
    <citation type="submission" date="2015-07" db="EMBL/GenBank/DDBJ databases">
        <title>Genome sequencing of Kibdelosporangium phytohabitans.</title>
        <authorList>
            <person name="Qin S."/>
            <person name="Xing K."/>
        </authorList>
    </citation>
    <scope>NUCLEOTIDE SEQUENCE [LARGE SCALE GENOMIC DNA]</scope>
    <source>
        <strain evidence="2 3">KLBMP1111</strain>
    </source>
</reference>